<reference evidence="2" key="1">
    <citation type="submission" date="2021-01" db="EMBL/GenBank/DDBJ databases">
        <title>Modified the classification status of verrucomicrobia.</title>
        <authorList>
            <person name="Feng X."/>
        </authorList>
    </citation>
    <scope>NUCLEOTIDE SEQUENCE</scope>
    <source>
        <strain evidence="2">_KCTC 22039</strain>
    </source>
</reference>
<organism evidence="2 3">
    <name type="scientific">Persicirhabdus sediminis</name>
    <dbReference type="NCBI Taxonomy" id="454144"/>
    <lineage>
        <taxon>Bacteria</taxon>
        <taxon>Pseudomonadati</taxon>
        <taxon>Verrucomicrobiota</taxon>
        <taxon>Verrucomicrobiia</taxon>
        <taxon>Verrucomicrobiales</taxon>
        <taxon>Verrucomicrobiaceae</taxon>
        <taxon>Persicirhabdus</taxon>
    </lineage>
</organism>
<feature type="chain" id="PRO_5035216539" description="AhpC/TSA family protein" evidence="1">
    <location>
        <begin position="29"/>
        <end position="88"/>
    </location>
</feature>
<comment type="caution">
    <text evidence="2">The sequence shown here is derived from an EMBL/GenBank/DDBJ whole genome shotgun (WGS) entry which is preliminary data.</text>
</comment>
<proteinExistence type="predicted"/>
<name>A0A8J7MK17_9BACT</name>
<gene>
    <name evidence="2" type="ORF">JIN82_14815</name>
</gene>
<dbReference type="RefSeq" id="WP_200312445.1">
    <property type="nucleotide sequence ID" value="NZ_JAENIM010000045.1"/>
</dbReference>
<sequence length="88" mass="10014">MTRHLNNSWRRLVKLAATLALLSGLVSCDEFLSLHNDTSGETSDSYKAKPGMVSEINQADLNYLVKNDDRIIILNFYSTSDRTCYKNR</sequence>
<keyword evidence="1" id="KW-0732">Signal</keyword>
<evidence type="ECO:0000256" key="1">
    <source>
        <dbReference type="SAM" id="SignalP"/>
    </source>
</evidence>
<evidence type="ECO:0000313" key="2">
    <source>
        <dbReference type="EMBL" id="MBK1792433.1"/>
    </source>
</evidence>
<dbReference type="AlphaFoldDB" id="A0A8J7MK17"/>
<protein>
    <recommendedName>
        <fullName evidence="4">AhpC/TSA family protein</fullName>
    </recommendedName>
</protein>
<dbReference type="PROSITE" id="PS51257">
    <property type="entry name" value="PROKAR_LIPOPROTEIN"/>
    <property type="match status" value="1"/>
</dbReference>
<evidence type="ECO:0000313" key="3">
    <source>
        <dbReference type="Proteomes" id="UP000624703"/>
    </source>
</evidence>
<accession>A0A8J7MK17</accession>
<feature type="signal peptide" evidence="1">
    <location>
        <begin position="1"/>
        <end position="28"/>
    </location>
</feature>
<dbReference type="EMBL" id="JAENIM010000045">
    <property type="protein sequence ID" value="MBK1792433.1"/>
    <property type="molecule type" value="Genomic_DNA"/>
</dbReference>
<keyword evidence="3" id="KW-1185">Reference proteome</keyword>
<evidence type="ECO:0008006" key="4">
    <source>
        <dbReference type="Google" id="ProtNLM"/>
    </source>
</evidence>
<dbReference type="Proteomes" id="UP000624703">
    <property type="component" value="Unassembled WGS sequence"/>
</dbReference>